<reference evidence="1 2" key="1">
    <citation type="submission" date="2024-10" db="EMBL/GenBank/DDBJ databases">
        <title>The Natural Products Discovery Center: Release of the First 8490 Sequenced Strains for Exploring Actinobacteria Biosynthetic Diversity.</title>
        <authorList>
            <person name="Kalkreuter E."/>
            <person name="Kautsar S.A."/>
            <person name="Yang D."/>
            <person name="Bader C.D."/>
            <person name="Teijaro C.N."/>
            <person name="Fluegel L."/>
            <person name="Davis C.M."/>
            <person name="Simpson J.R."/>
            <person name="Lauterbach L."/>
            <person name="Steele A.D."/>
            <person name="Gui C."/>
            <person name="Meng S."/>
            <person name="Li G."/>
            <person name="Viehrig K."/>
            <person name="Ye F."/>
            <person name="Su P."/>
            <person name="Kiefer A.F."/>
            <person name="Nichols A."/>
            <person name="Cepeda A.J."/>
            <person name="Yan W."/>
            <person name="Fan B."/>
            <person name="Jiang Y."/>
            <person name="Adhikari A."/>
            <person name="Zheng C.-J."/>
            <person name="Schuster L."/>
            <person name="Cowan T.M."/>
            <person name="Smanski M.J."/>
            <person name="Chevrette M.G."/>
            <person name="De Carvalho L.P.S."/>
            <person name="Shen B."/>
        </authorList>
    </citation>
    <scope>NUCLEOTIDE SEQUENCE [LARGE SCALE GENOMIC DNA]</scope>
    <source>
        <strain evidence="1 2">NPDC001390</strain>
    </source>
</reference>
<proteinExistence type="predicted"/>
<evidence type="ECO:0000313" key="1">
    <source>
        <dbReference type="EMBL" id="MFF4521770.1"/>
    </source>
</evidence>
<dbReference type="Proteomes" id="UP001602058">
    <property type="component" value="Unassembled WGS sequence"/>
</dbReference>
<accession>A0ABW6UEC0</accession>
<organism evidence="1 2">
    <name type="scientific">Streptomyces bluensis</name>
    <dbReference type="NCBI Taxonomy" id="33897"/>
    <lineage>
        <taxon>Bacteria</taxon>
        <taxon>Bacillati</taxon>
        <taxon>Actinomycetota</taxon>
        <taxon>Actinomycetes</taxon>
        <taxon>Kitasatosporales</taxon>
        <taxon>Streptomycetaceae</taxon>
        <taxon>Streptomyces</taxon>
    </lineage>
</organism>
<name>A0ABW6UEC0_9ACTN</name>
<evidence type="ECO:0000313" key="2">
    <source>
        <dbReference type="Proteomes" id="UP001602058"/>
    </source>
</evidence>
<keyword evidence="2" id="KW-1185">Reference proteome</keyword>
<dbReference type="EMBL" id="JBIAWJ010000003">
    <property type="protein sequence ID" value="MFF4521770.1"/>
    <property type="molecule type" value="Genomic_DNA"/>
</dbReference>
<protein>
    <submittedName>
        <fullName evidence="1">Uncharacterized protein</fullName>
    </submittedName>
</protein>
<sequence>MDAITVVLVVLGFLLPSVTGLINSAADRNRDAGKAGIIAAQRGDRYPCCQRGRGRRDV</sequence>
<dbReference type="RefSeq" id="WP_166681567.1">
    <property type="nucleotide sequence ID" value="NZ_BMVM01000002.1"/>
</dbReference>
<comment type="caution">
    <text evidence="1">The sequence shown here is derived from an EMBL/GenBank/DDBJ whole genome shotgun (WGS) entry which is preliminary data.</text>
</comment>
<gene>
    <name evidence="1" type="ORF">ACFY1D_10025</name>
</gene>